<comment type="caution">
    <text evidence="5">The sequence shown here is derived from an EMBL/GenBank/DDBJ whole genome shotgun (WGS) entry which is preliminary data.</text>
</comment>
<evidence type="ECO:0000256" key="1">
    <source>
        <dbReference type="ARBA" id="ARBA00001933"/>
    </source>
</evidence>
<dbReference type="InterPro" id="IPR001845">
    <property type="entry name" value="HTH_ArsR_DNA-bd_dom"/>
</dbReference>
<dbReference type="GO" id="GO:0006567">
    <property type="term" value="P:L-threonine catabolic process"/>
    <property type="evidence" value="ECO:0007669"/>
    <property type="project" value="TreeGrafter"/>
</dbReference>
<dbReference type="GO" id="GO:0009097">
    <property type="term" value="P:isoleucine biosynthetic process"/>
    <property type="evidence" value="ECO:0007669"/>
    <property type="project" value="TreeGrafter"/>
</dbReference>
<dbReference type="PANTHER" id="PTHR48078">
    <property type="entry name" value="THREONINE DEHYDRATASE, MITOCHONDRIAL-RELATED"/>
    <property type="match status" value="1"/>
</dbReference>
<evidence type="ECO:0000259" key="4">
    <source>
        <dbReference type="SMART" id="SM00418"/>
    </source>
</evidence>
<organism evidence="5">
    <name type="scientific">marine sediment metagenome</name>
    <dbReference type="NCBI Taxonomy" id="412755"/>
    <lineage>
        <taxon>unclassified sequences</taxon>
        <taxon>metagenomes</taxon>
        <taxon>ecological metagenomes</taxon>
    </lineage>
</organism>
<dbReference type="InterPro" id="IPR036052">
    <property type="entry name" value="TrpB-like_PALP_sf"/>
</dbReference>
<feature type="non-terminal residue" evidence="5">
    <location>
        <position position="1"/>
    </location>
</feature>
<dbReference type="PANTHER" id="PTHR48078:SF6">
    <property type="entry name" value="L-THREONINE DEHYDRATASE CATABOLIC TDCB"/>
    <property type="match status" value="1"/>
</dbReference>
<dbReference type="AlphaFoldDB" id="X1SG78"/>
<dbReference type="GO" id="GO:0003941">
    <property type="term" value="F:L-serine ammonia-lyase activity"/>
    <property type="evidence" value="ECO:0007669"/>
    <property type="project" value="TreeGrafter"/>
</dbReference>
<evidence type="ECO:0000313" key="5">
    <source>
        <dbReference type="EMBL" id="GAI66789.1"/>
    </source>
</evidence>
<accession>X1SG78</accession>
<gene>
    <name evidence="5" type="ORF">S12H4_02483</name>
</gene>
<protein>
    <recommendedName>
        <fullName evidence="4">HTH arsR-type domain-containing protein</fullName>
    </recommendedName>
</protein>
<proteinExistence type="predicted"/>
<dbReference type="SMART" id="SM00418">
    <property type="entry name" value="HTH_ARSR"/>
    <property type="match status" value="1"/>
</dbReference>
<dbReference type="InterPro" id="IPR036388">
    <property type="entry name" value="WH-like_DNA-bd_sf"/>
</dbReference>
<dbReference type="GO" id="GO:0004794">
    <property type="term" value="F:threonine deaminase activity"/>
    <property type="evidence" value="ECO:0007669"/>
    <property type="project" value="TreeGrafter"/>
</dbReference>
<dbReference type="SUPFAM" id="SSF46785">
    <property type="entry name" value="Winged helix' DNA-binding domain"/>
    <property type="match status" value="1"/>
</dbReference>
<dbReference type="InterPro" id="IPR011991">
    <property type="entry name" value="ArsR-like_HTH"/>
</dbReference>
<sequence length="379" mass="41895">ETQNPYTNSFKDRVGALLISHARSWDYEKVVCASNGNQGASIAAYASLKGLKCVNIIPKEIDIGKRAQIITYNSELIIKGETVDDILKYSLDPQYNLYYQSTPEYNPLTIEAQKTISFEIYQQKGVPDWVIVPMGSGELLVSIWKGFSELKEADIINKVPKLIGVQSQASAPIVDNFFEKSKNKKGNKEKINSLALGVLVRDPIFKNLALKYIKKSKGTAIAIPENLILSSIDELIRNEGILAEPASALTLSAVYTLERQGIFNNNDKITCLITGSGLKAPYVLEAISSRTKTAGTGKILSTKLKILSQISLSKINGIDGTKIREIIGSIKRAAVYQHLKELESKNLIFRKKEGKIVLYFITDNGRKVLDALDILITLL</sequence>
<dbReference type="InterPro" id="IPR050147">
    <property type="entry name" value="Ser/Thr_Dehydratase"/>
</dbReference>
<dbReference type="GO" id="GO:0003700">
    <property type="term" value="F:DNA-binding transcription factor activity"/>
    <property type="evidence" value="ECO:0007669"/>
    <property type="project" value="InterPro"/>
</dbReference>
<keyword evidence="2" id="KW-0663">Pyridoxal phosphate</keyword>
<comment type="cofactor">
    <cofactor evidence="1">
        <name>pyridoxal 5'-phosphate</name>
        <dbReference type="ChEBI" id="CHEBI:597326"/>
    </cofactor>
</comment>
<dbReference type="Gene3D" id="1.10.10.10">
    <property type="entry name" value="Winged helix-like DNA-binding domain superfamily/Winged helix DNA-binding domain"/>
    <property type="match status" value="1"/>
</dbReference>
<dbReference type="EMBL" id="BARW01000613">
    <property type="protein sequence ID" value="GAI66789.1"/>
    <property type="molecule type" value="Genomic_DNA"/>
</dbReference>
<evidence type="ECO:0000256" key="3">
    <source>
        <dbReference type="ARBA" id="ARBA00023239"/>
    </source>
</evidence>
<reference evidence="5" key="1">
    <citation type="journal article" date="2014" name="Front. Microbiol.">
        <title>High frequency of phylogenetically diverse reductive dehalogenase-homologous genes in deep subseafloor sedimentary metagenomes.</title>
        <authorList>
            <person name="Kawai M."/>
            <person name="Futagami T."/>
            <person name="Toyoda A."/>
            <person name="Takaki Y."/>
            <person name="Nishi S."/>
            <person name="Hori S."/>
            <person name="Arai W."/>
            <person name="Tsubouchi T."/>
            <person name="Morono Y."/>
            <person name="Uchiyama I."/>
            <person name="Ito T."/>
            <person name="Fujiyama A."/>
            <person name="Inagaki F."/>
            <person name="Takami H."/>
        </authorList>
    </citation>
    <scope>NUCLEOTIDE SEQUENCE</scope>
    <source>
        <strain evidence="5">Expedition CK06-06</strain>
    </source>
</reference>
<name>X1SG78_9ZZZZ</name>
<dbReference type="Gene3D" id="3.40.50.1100">
    <property type="match status" value="2"/>
</dbReference>
<dbReference type="CDD" id="cd00090">
    <property type="entry name" value="HTH_ARSR"/>
    <property type="match status" value="1"/>
</dbReference>
<feature type="domain" description="HTH arsR-type" evidence="4">
    <location>
        <begin position="295"/>
        <end position="377"/>
    </location>
</feature>
<dbReference type="InterPro" id="IPR036390">
    <property type="entry name" value="WH_DNA-bd_sf"/>
</dbReference>
<dbReference type="SUPFAM" id="SSF53686">
    <property type="entry name" value="Tryptophan synthase beta subunit-like PLP-dependent enzymes"/>
    <property type="match status" value="1"/>
</dbReference>
<evidence type="ECO:0000256" key="2">
    <source>
        <dbReference type="ARBA" id="ARBA00022898"/>
    </source>
</evidence>
<dbReference type="InterPro" id="IPR001926">
    <property type="entry name" value="TrpB-like_PALP"/>
</dbReference>
<dbReference type="Pfam" id="PF00291">
    <property type="entry name" value="PALP"/>
    <property type="match status" value="1"/>
</dbReference>
<keyword evidence="3" id="KW-0456">Lyase</keyword>
<dbReference type="GO" id="GO:0006565">
    <property type="term" value="P:L-serine catabolic process"/>
    <property type="evidence" value="ECO:0007669"/>
    <property type="project" value="TreeGrafter"/>
</dbReference>